<feature type="transmembrane region" description="Helical" evidence="2">
    <location>
        <begin position="186"/>
        <end position="211"/>
    </location>
</feature>
<comment type="caution">
    <text evidence="3">The sequence shown here is derived from an EMBL/GenBank/DDBJ whole genome shotgun (WGS) entry which is preliminary data.</text>
</comment>
<feature type="compositionally biased region" description="Acidic residues" evidence="1">
    <location>
        <begin position="290"/>
        <end position="303"/>
    </location>
</feature>
<feature type="region of interest" description="Disordered" evidence="1">
    <location>
        <begin position="215"/>
        <end position="318"/>
    </location>
</feature>
<evidence type="ECO:0000256" key="1">
    <source>
        <dbReference type="SAM" id="MobiDB-lite"/>
    </source>
</evidence>
<accession>A0A939QPP5</accession>
<evidence type="ECO:0000313" key="4">
    <source>
        <dbReference type="Proteomes" id="UP000680132"/>
    </source>
</evidence>
<name>A0A939QPP5_9MICO</name>
<feature type="compositionally biased region" description="Basic residues" evidence="1">
    <location>
        <begin position="215"/>
        <end position="228"/>
    </location>
</feature>
<evidence type="ECO:0008006" key="5">
    <source>
        <dbReference type="Google" id="ProtNLM"/>
    </source>
</evidence>
<feature type="compositionally biased region" description="Basic and acidic residues" evidence="1">
    <location>
        <begin position="273"/>
        <end position="289"/>
    </location>
</feature>
<sequence length="318" mass="33882">MNIAETLRGLLRRWYILIPGLLLAVAAAGYLWIETPPTYQRSGSQLLLPAEATLPEVEIKVEGGEPGETETLAPNPFLYLGGLNTAADVLVSAVRGAPAVASAAERYPGSEIEVARDPMSSGPMLLVTVTAATDDDAASLLAAMLDETARVLDEIQTTQNVPDRSRIAISPIAVDLESTLGTKDRMMLAAGAGVGILLFAVLLAAAVDGLVRSRGRRAARRRARASGKSRRDRESGRRGLETSEPGPLRESVEELADDDEPAEVPGNVVHLPLTDRDPERAERAERASDEASESDDDEQDPDLPDPGTAPVGARARRR</sequence>
<proteinExistence type="predicted"/>
<protein>
    <recommendedName>
        <fullName evidence="5">Capsular polysaccharide biosynthesis protein</fullName>
    </recommendedName>
</protein>
<organism evidence="3 4">
    <name type="scientific">Microbacterium stercoris</name>
    <dbReference type="NCBI Taxonomy" id="2820289"/>
    <lineage>
        <taxon>Bacteria</taxon>
        <taxon>Bacillati</taxon>
        <taxon>Actinomycetota</taxon>
        <taxon>Actinomycetes</taxon>
        <taxon>Micrococcales</taxon>
        <taxon>Microbacteriaceae</taxon>
        <taxon>Microbacterium</taxon>
    </lineage>
</organism>
<dbReference type="RefSeq" id="WP_208502037.1">
    <property type="nucleotide sequence ID" value="NZ_JAGFOA010000002.1"/>
</dbReference>
<feature type="compositionally biased region" description="Acidic residues" evidence="1">
    <location>
        <begin position="253"/>
        <end position="262"/>
    </location>
</feature>
<keyword evidence="2" id="KW-0472">Membrane</keyword>
<dbReference type="EMBL" id="JAGFOA010000002">
    <property type="protein sequence ID" value="MBO3663246.1"/>
    <property type="molecule type" value="Genomic_DNA"/>
</dbReference>
<dbReference type="Proteomes" id="UP000680132">
    <property type="component" value="Unassembled WGS sequence"/>
</dbReference>
<feature type="compositionally biased region" description="Basic and acidic residues" evidence="1">
    <location>
        <begin position="229"/>
        <end position="241"/>
    </location>
</feature>
<keyword evidence="2" id="KW-1133">Transmembrane helix</keyword>
<dbReference type="AlphaFoldDB" id="A0A939QPP5"/>
<gene>
    <name evidence="3" type="ORF">J5V96_06945</name>
</gene>
<keyword evidence="4" id="KW-1185">Reference proteome</keyword>
<feature type="transmembrane region" description="Helical" evidence="2">
    <location>
        <begin position="14"/>
        <end position="33"/>
    </location>
</feature>
<evidence type="ECO:0000313" key="3">
    <source>
        <dbReference type="EMBL" id="MBO3663246.1"/>
    </source>
</evidence>
<reference evidence="3" key="1">
    <citation type="submission" date="2021-03" db="EMBL/GenBank/DDBJ databases">
        <title>Microbacterium sp. nov., a novel actinobacterium isolated from cow dung.</title>
        <authorList>
            <person name="Zhang L."/>
        </authorList>
    </citation>
    <scope>NUCLEOTIDE SEQUENCE</scope>
    <source>
        <strain evidence="3">NEAU-LLB</strain>
    </source>
</reference>
<keyword evidence="2" id="KW-0812">Transmembrane</keyword>
<evidence type="ECO:0000256" key="2">
    <source>
        <dbReference type="SAM" id="Phobius"/>
    </source>
</evidence>